<accession>A0ABU9IE38</accession>
<gene>
    <name evidence="10" type="ORF">AAEO60_04875</name>
</gene>
<comment type="similarity">
    <text evidence="2">Belongs to the amino acid-polyamine-organocation (APC) superfamily. Basic amino acid/polyamine antiporter (APA) (TC 2.A.3.2) family.</text>
</comment>
<keyword evidence="11" id="KW-1185">Reference proteome</keyword>
<evidence type="ECO:0000256" key="6">
    <source>
        <dbReference type="ARBA" id="ARBA00022989"/>
    </source>
</evidence>
<evidence type="ECO:0000256" key="7">
    <source>
        <dbReference type="ARBA" id="ARBA00023136"/>
    </source>
</evidence>
<evidence type="ECO:0000256" key="4">
    <source>
        <dbReference type="ARBA" id="ARBA00022475"/>
    </source>
</evidence>
<dbReference type="Proteomes" id="UP001497045">
    <property type="component" value="Unassembled WGS sequence"/>
</dbReference>
<keyword evidence="4" id="KW-1003">Cell membrane</keyword>
<evidence type="ECO:0000256" key="9">
    <source>
        <dbReference type="SAM" id="Phobius"/>
    </source>
</evidence>
<evidence type="ECO:0000313" key="11">
    <source>
        <dbReference type="Proteomes" id="UP001497045"/>
    </source>
</evidence>
<dbReference type="InterPro" id="IPR002293">
    <property type="entry name" value="AA/rel_permease1"/>
</dbReference>
<reference evidence="10 11" key="1">
    <citation type="submission" date="2024-04" db="EMBL/GenBank/DDBJ databases">
        <title>Aurantiacibacter sp. DGU6 16S ribosomal RNA gene Genome sequencing and assembly.</title>
        <authorList>
            <person name="Park S."/>
        </authorList>
    </citation>
    <scope>NUCLEOTIDE SEQUENCE [LARGE SCALE GENOMIC DNA]</scope>
    <source>
        <strain evidence="10 11">DGU6</strain>
    </source>
</reference>
<feature type="transmembrane region" description="Helical" evidence="9">
    <location>
        <begin position="385"/>
        <end position="402"/>
    </location>
</feature>
<comment type="function">
    <text evidence="8">Major component of the acid-resistance (AR) system allowing enteric pathogens to survive the acidic environment in the stomach. Exchanges extracellular arginine for its intracellular decarboxylation product agmatine (Agm) thereby expelling intracellular protons. Probably undergoes several conformational states in order to translocate the substrate across the membrane; keeps the substrate accessible to only 1 side of the membrane at a time by opening and closing 3 membrane-internal gates.</text>
</comment>
<evidence type="ECO:0000256" key="3">
    <source>
        <dbReference type="ARBA" id="ARBA00021069"/>
    </source>
</evidence>
<evidence type="ECO:0000256" key="2">
    <source>
        <dbReference type="ARBA" id="ARBA00008220"/>
    </source>
</evidence>
<dbReference type="Pfam" id="PF13520">
    <property type="entry name" value="AA_permease_2"/>
    <property type="match status" value="1"/>
</dbReference>
<keyword evidence="5 9" id="KW-0812">Transmembrane</keyword>
<feature type="transmembrane region" description="Helical" evidence="9">
    <location>
        <begin position="161"/>
        <end position="180"/>
    </location>
</feature>
<feature type="transmembrane region" description="Helical" evidence="9">
    <location>
        <begin position="324"/>
        <end position="345"/>
    </location>
</feature>
<evidence type="ECO:0000256" key="1">
    <source>
        <dbReference type="ARBA" id="ARBA00004651"/>
    </source>
</evidence>
<feature type="transmembrane region" description="Helical" evidence="9">
    <location>
        <begin position="274"/>
        <end position="303"/>
    </location>
</feature>
<dbReference type="RefSeq" id="WP_341672515.1">
    <property type="nucleotide sequence ID" value="NZ_JBBYHV010000001.1"/>
</dbReference>
<feature type="transmembrane region" description="Helical" evidence="9">
    <location>
        <begin position="20"/>
        <end position="39"/>
    </location>
</feature>
<feature type="transmembrane region" description="Helical" evidence="9">
    <location>
        <begin position="408"/>
        <end position="426"/>
    </location>
</feature>
<dbReference type="PANTHER" id="PTHR42770">
    <property type="entry name" value="AMINO ACID TRANSPORTER-RELATED"/>
    <property type="match status" value="1"/>
</dbReference>
<feature type="transmembrane region" description="Helical" evidence="9">
    <location>
        <begin position="51"/>
        <end position="72"/>
    </location>
</feature>
<feature type="transmembrane region" description="Helical" evidence="9">
    <location>
        <begin position="93"/>
        <end position="123"/>
    </location>
</feature>
<organism evidence="10 11">
    <name type="scientific">Aurantiacibacter gilvus</name>
    <dbReference type="NCBI Taxonomy" id="3139141"/>
    <lineage>
        <taxon>Bacteria</taxon>
        <taxon>Pseudomonadati</taxon>
        <taxon>Pseudomonadota</taxon>
        <taxon>Alphaproteobacteria</taxon>
        <taxon>Sphingomonadales</taxon>
        <taxon>Erythrobacteraceae</taxon>
        <taxon>Aurantiacibacter</taxon>
    </lineage>
</organism>
<proteinExistence type="inferred from homology"/>
<dbReference type="EMBL" id="JBBYHV010000001">
    <property type="protein sequence ID" value="MEL1249997.1"/>
    <property type="molecule type" value="Genomic_DNA"/>
</dbReference>
<feature type="transmembrane region" description="Helical" evidence="9">
    <location>
        <begin position="200"/>
        <end position="219"/>
    </location>
</feature>
<keyword evidence="6 9" id="KW-1133">Transmembrane helix</keyword>
<dbReference type="PIRSF" id="PIRSF006060">
    <property type="entry name" value="AA_transporter"/>
    <property type="match status" value="1"/>
</dbReference>
<evidence type="ECO:0000313" key="10">
    <source>
        <dbReference type="EMBL" id="MEL1249997.1"/>
    </source>
</evidence>
<feature type="transmembrane region" description="Helical" evidence="9">
    <location>
        <begin position="231"/>
        <end position="254"/>
    </location>
</feature>
<feature type="transmembrane region" description="Helical" evidence="9">
    <location>
        <begin position="357"/>
        <end position="378"/>
    </location>
</feature>
<evidence type="ECO:0000256" key="8">
    <source>
        <dbReference type="ARBA" id="ARBA00045636"/>
    </source>
</evidence>
<name>A0ABU9IE38_9SPHN</name>
<dbReference type="InterPro" id="IPR050367">
    <property type="entry name" value="APC_superfamily"/>
</dbReference>
<comment type="subcellular location">
    <subcellularLocation>
        <location evidence="1">Cell membrane</location>
        <topology evidence="1">Multi-pass membrane protein</topology>
    </subcellularLocation>
</comment>
<feature type="transmembrane region" description="Helical" evidence="9">
    <location>
        <begin position="129"/>
        <end position="149"/>
    </location>
</feature>
<protein>
    <recommendedName>
        <fullName evidence="3">Arginine/agmatine antiporter</fullName>
    </recommendedName>
</protein>
<dbReference type="Gene3D" id="1.20.1740.10">
    <property type="entry name" value="Amino acid/polyamine transporter I"/>
    <property type="match status" value="1"/>
</dbReference>
<sequence length="439" mass="45800">MNTEQQHAAEHPAAHRPLGLAMSLSLVIGTMVGSGIYFLPSSLAPLGWNMVLGWVISGAGALCLAVTFRYLIDGTGAGMQHNIERVIGEVPGFLGLFAYWASGFTSIAALVIAGGSIISGFLYDDAPTWVGVVAAFALLALITAANLIGTRTAGWVQVASVVIKLIPLVLVIGAVAWVFGGSGQVQPMAPAQVSMNSVSGAVALTLFAFLGFEAATIPVNKVDNPRRNIPIALIGGTSLVVVLYLLVSVGLVLVMPWQDIAASSSPISDGLGVLLGPVSGTLVALCILASVTGCANGLVLIGADCTYSMALRREMPQFFTHTNARGVPVWGVVAQVLVIAVLILANTSRGLSGMFTFMALLTTGGVLVFYVMAVIAAAKENRKMARWPVLVLGMIFAGFTIYGSGLETSMWVLVLLLIAMVVRWLCQRGRPLEAEASTS</sequence>
<comment type="caution">
    <text evidence="10">The sequence shown here is derived from an EMBL/GenBank/DDBJ whole genome shotgun (WGS) entry which is preliminary data.</text>
</comment>
<evidence type="ECO:0000256" key="5">
    <source>
        <dbReference type="ARBA" id="ARBA00022692"/>
    </source>
</evidence>
<dbReference type="PANTHER" id="PTHR42770:SF18">
    <property type="entry name" value="ARGININE_AGMATINE ANTIPORTER"/>
    <property type="match status" value="1"/>
</dbReference>
<keyword evidence="7 9" id="KW-0472">Membrane</keyword>